<dbReference type="EMBL" id="JACTNZ010000005">
    <property type="protein sequence ID" value="KAG5547673.1"/>
    <property type="molecule type" value="Genomic_DNA"/>
</dbReference>
<name>A0AAV6K5C6_9ERIC</name>
<gene>
    <name evidence="2" type="ORF">RHGRI_013387</name>
</gene>
<accession>A0AAV6K5C6</accession>
<protein>
    <submittedName>
        <fullName evidence="2">Uncharacterized protein</fullName>
    </submittedName>
</protein>
<evidence type="ECO:0000313" key="2">
    <source>
        <dbReference type="EMBL" id="KAG5547673.1"/>
    </source>
</evidence>
<sequence length="356" mass="39813">MASLVGKKRSLPLSSCTSRNTDLGLDKYSICLSGTNRSSSKCYSSNGEELVEMQWYVFNIGSSGEDCLSLEIERLNKLLKTVDRCRKFGVRRVVEDVLKKEEGDKEHQQPVPSSRGRRLFPPPEIPPPITTHTSPRGPWICSLFLAAAVILMVVLTPDDDLWAEFLEPKGADVWTPPPQPPACFCLETTGAFVTFTDSPKKKVLVGSRDSGALVAWPTSAWRYYSTESQRSLQSVLGRDSFTVVHAYDFAPNKLSKGRLEAPPVQPEALISASKKRYLRLRPVLFHLTGHMFCLLWHGTDWDFYPIFHCLTFLIVTEDGNGNDNHNNEEGSLRCVFLACSAQCIHSNVELTEAMLL</sequence>
<comment type="caution">
    <text evidence="2">The sequence shown here is derived from an EMBL/GenBank/DDBJ whole genome shotgun (WGS) entry which is preliminary data.</text>
</comment>
<reference evidence="2" key="1">
    <citation type="submission" date="2020-08" db="EMBL/GenBank/DDBJ databases">
        <title>Plant Genome Project.</title>
        <authorList>
            <person name="Zhang R.-G."/>
        </authorList>
    </citation>
    <scope>NUCLEOTIDE SEQUENCE</scope>
    <source>
        <strain evidence="2">WSP0</strain>
        <tissue evidence="2">Leaf</tissue>
    </source>
</reference>
<organism evidence="2 3">
    <name type="scientific">Rhododendron griersonianum</name>
    <dbReference type="NCBI Taxonomy" id="479676"/>
    <lineage>
        <taxon>Eukaryota</taxon>
        <taxon>Viridiplantae</taxon>
        <taxon>Streptophyta</taxon>
        <taxon>Embryophyta</taxon>
        <taxon>Tracheophyta</taxon>
        <taxon>Spermatophyta</taxon>
        <taxon>Magnoliopsida</taxon>
        <taxon>eudicotyledons</taxon>
        <taxon>Gunneridae</taxon>
        <taxon>Pentapetalae</taxon>
        <taxon>asterids</taxon>
        <taxon>Ericales</taxon>
        <taxon>Ericaceae</taxon>
        <taxon>Ericoideae</taxon>
        <taxon>Rhodoreae</taxon>
        <taxon>Rhododendron</taxon>
    </lineage>
</organism>
<feature type="region of interest" description="Disordered" evidence="1">
    <location>
        <begin position="101"/>
        <end position="122"/>
    </location>
</feature>
<dbReference type="AlphaFoldDB" id="A0AAV6K5C6"/>
<proteinExistence type="predicted"/>
<dbReference type="Proteomes" id="UP000823749">
    <property type="component" value="Chromosome 5"/>
</dbReference>
<keyword evidence="3" id="KW-1185">Reference proteome</keyword>
<evidence type="ECO:0000256" key="1">
    <source>
        <dbReference type="SAM" id="MobiDB-lite"/>
    </source>
</evidence>
<evidence type="ECO:0000313" key="3">
    <source>
        <dbReference type="Proteomes" id="UP000823749"/>
    </source>
</evidence>